<dbReference type="NCBIfam" id="TIGR00996">
    <property type="entry name" value="Mtu_fam_mce"/>
    <property type="match status" value="1"/>
</dbReference>
<dbReference type="InterPro" id="IPR003399">
    <property type="entry name" value="Mce/MlaD"/>
</dbReference>
<dbReference type="EMBL" id="AP022613">
    <property type="protein sequence ID" value="BBZ41501.1"/>
    <property type="molecule type" value="Genomic_DNA"/>
</dbReference>
<gene>
    <name evidence="1" type="ORF">MCNS_45640</name>
</gene>
<dbReference type="Proteomes" id="UP000467385">
    <property type="component" value="Chromosome"/>
</dbReference>
<accession>A0A1X1T0L1</accession>
<name>A0A1X1T0L1_9MYCO</name>
<evidence type="ECO:0000313" key="2">
    <source>
        <dbReference type="Proteomes" id="UP000467385"/>
    </source>
</evidence>
<dbReference type="RefSeq" id="WP_085234959.1">
    <property type="nucleotide sequence ID" value="NZ_AP022613.1"/>
</dbReference>
<proteinExistence type="predicted"/>
<sequence length="367" mass="39323">MLKYRGPRLIRAGFLGAVLVVLVTLVGLSPDQLLQQATTVKYQALFSQAGGLAVGNDVTVSGIKVGTVSGVSLNDGDALVTFRVNGKVRLGSDSTAHIRTGSLLGQRVLTVEPRGTGRLRPMQVIPVSRTSSPYSLTEATSDLTSDLADTNTESLNQSLDTLSATLDQISPQLGPAFDGVTRLSRALNSRNKTLGDVLQGARDVTDVLSQRSEQLNTLILDADDLLGVLVTRRHEIDQLLANTSVVAKQLTGLVHDNETKLAPALEKLNSVTAMLQKNRDNIAKALPGLAKYELTQGEAVSGGFYYTAMVPNLFNSQIFQPFFDYFWGFKAFGTPGYPPDTAGPRALFPWPSNGIRPETGPFPGGPR</sequence>
<dbReference type="GO" id="GO:0005576">
    <property type="term" value="C:extracellular region"/>
    <property type="evidence" value="ECO:0007669"/>
    <property type="project" value="TreeGrafter"/>
</dbReference>
<reference evidence="1 2" key="1">
    <citation type="journal article" date="2019" name="Emerg. Microbes Infect.">
        <title>Comprehensive subspecies identification of 175 nontuberculous mycobacteria species based on 7547 genomic profiles.</title>
        <authorList>
            <person name="Matsumoto Y."/>
            <person name="Kinjo T."/>
            <person name="Motooka D."/>
            <person name="Nabeya D."/>
            <person name="Jung N."/>
            <person name="Uechi K."/>
            <person name="Horii T."/>
            <person name="Iida T."/>
            <person name="Fujita J."/>
            <person name="Nakamura S."/>
        </authorList>
    </citation>
    <scope>NUCLEOTIDE SEQUENCE [LARGE SCALE GENOMIC DNA]</scope>
    <source>
        <strain evidence="1 2">JCM 14738</strain>
    </source>
</reference>
<dbReference type="AlphaFoldDB" id="A0A1X1T0L1"/>
<dbReference type="Pfam" id="PF11887">
    <property type="entry name" value="Mce4_CUP1"/>
    <property type="match status" value="1"/>
</dbReference>
<organism evidence="1 2">
    <name type="scientific">Mycobacterium conspicuum</name>
    <dbReference type="NCBI Taxonomy" id="44010"/>
    <lineage>
        <taxon>Bacteria</taxon>
        <taxon>Bacillati</taxon>
        <taxon>Actinomycetota</taxon>
        <taxon>Actinomycetes</taxon>
        <taxon>Mycobacteriales</taxon>
        <taxon>Mycobacteriaceae</taxon>
        <taxon>Mycobacterium</taxon>
    </lineage>
</organism>
<keyword evidence="2" id="KW-1185">Reference proteome</keyword>
<dbReference type="PANTHER" id="PTHR33371">
    <property type="entry name" value="INTERMEMBRANE PHOSPHOLIPID TRANSPORT SYSTEM BINDING PROTEIN MLAD-RELATED"/>
    <property type="match status" value="1"/>
</dbReference>
<dbReference type="InterPro" id="IPR005693">
    <property type="entry name" value="Mce"/>
</dbReference>
<dbReference type="STRING" id="44010.AWC00_22285"/>
<dbReference type="Pfam" id="PF02470">
    <property type="entry name" value="MlaD"/>
    <property type="match status" value="1"/>
</dbReference>
<dbReference type="PANTHER" id="PTHR33371:SF18">
    <property type="entry name" value="MCE-FAMILY PROTEIN MCE3C"/>
    <property type="match status" value="1"/>
</dbReference>
<protein>
    <submittedName>
        <fullName evidence="1">Mammalian cell entry protein</fullName>
    </submittedName>
</protein>
<dbReference type="PRINTS" id="PR01782">
    <property type="entry name" value="MCEVIRFACTOR"/>
</dbReference>
<evidence type="ECO:0000313" key="1">
    <source>
        <dbReference type="EMBL" id="BBZ41501.1"/>
    </source>
</evidence>
<dbReference type="OrthoDB" id="5241191at2"/>
<dbReference type="InterPro" id="IPR052336">
    <property type="entry name" value="MlaD_Phospholipid_Transporter"/>
</dbReference>
<dbReference type="InterPro" id="IPR024516">
    <property type="entry name" value="Mce_C"/>
</dbReference>